<dbReference type="InterPro" id="IPR052636">
    <property type="entry name" value="UDP-D-xylose:L-fucose_XylT"/>
</dbReference>
<proteinExistence type="inferred from homology"/>
<evidence type="ECO:0000259" key="3">
    <source>
        <dbReference type="Pfam" id="PF03407"/>
    </source>
</evidence>
<keyword evidence="2" id="KW-1133">Transmembrane helix</keyword>
<dbReference type="GO" id="GO:0016757">
    <property type="term" value="F:glycosyltransferase activity"/>
    <property type="evidence" value="ECO:0007669"/>
    <property type="project" value="TreeGrafter"/>
</dbReference>
<name>A0A8B7YIV2_ACAPL</name>
<evidence type="ECO:0000256" key="2">
    <source>
        <dbReference type="SAM" id="Phobius"/>
    </source>
</evidence>
<accession>A0A8B7YIV2</accession>
<dbReference type="GeneID" id="110980622"/>
<dbReference type="Proteomes" id="UP000694845">
    <property type="component" value="Unplaced"/>
</dbReference>
<evidence type="ECO:0000313" key="4">
    <source>
        <dbReference type="Proteomes" id="UP000694845"/>
    </source>
</evidence>
<dbReference type="OMA" id="VALWINK"/>
<keyword evidence="2" id="KW-0812">Transmembrane</keyword>
<evidence type="ECO:0000256" key="1">
    <source>
        <dbReference type="ARBA" id="ARBA00007033"/>
    </source>
</evidence>
<dbReference type="OrthoDB" id="1712432at2759"/>
<dbReference type="KEGG" id="aplc:110980622"/>
<feature type="transmembrane region" description="Helical" evidence="2">
    <location>
        <begin position="52"/>
        <end position="72"/>
    </location>
</feature>
<sequence length="376" mass="43274">MRSPVHSKWVANLAPRNEVFSSYYGQREGQTFDTGTNSLYTFCERLLSPRSFCRVTLGMIFFVTIASVALWINKTPLELKQGVPLENLGEVQRRSNVDAQEDAGDNSTEDYAMGYSSLSNQSFAAVVRSLATSLPEKRIVMTTTNKGFLDFTENMLISIQKVGIHPEVVVIAEDVAAYKALLNHSYGLHVLKPPDFTEIPDEKDALAFGVADYVKFINRRPGYVHEFIQQGFEVFFVDSDTFWFNDPFPYFQGDQYDVAFMRDSRRVFNAGVGFYRPTNRTEYFLRLWVWVLDTQPKLRQDQHVLNYILSSKISPDLKVRSLGFQSFPTCKIFYNWEKETCRNATVKTAVFHAAFVPDHVNKRRVFENCNLWLVNK</sequence>
<gene>
    <name evidence="5" type="primary">LOC110980622</name>
</gene>
<dbReference type="PANTHER" id="PTHR47032:SF1">
    <property type="entry name" value="UDP-D-XYLOSE:L-FUCOSE ALPHA-1,3-D-XYLOSYLTRANSFERASE-RELATED"/>
    <property type="match status" value="1"/>
</dbReference>
<dbReference type="GO" id="GO:0005794">
    <property type="term" value="C:Golgi apparatus"/>
    <property type="evidence" value="ECO:0007669"/>
    <property type="project" value="TreeGrafter"/>
</dbReference>
<evidence type="ECO:0000313" key="5">
    <source>
        <dbReference type="RefSeq" id="XP_022093168.1"/>
    </source>
</evidence>
<dbReference type="AlphaFoldDB" id="A0A8B7YIV2"/>
<organism evidence="4 5">
    <name type="scientific">Acanthaster planci</name>
    <name type="common">Crown-of-thorns starfish</name>
    <dbReference type="NCBI Taxonomy" id="133434"/>
    <lineage>
        <taxon>Eukaryota</taxon>
        <taxon>Metazoa</taxon>
        <taxon>Echinodermata</taxon>
        <taxon>Eleutherozoa</taxon>
        <taxon>Asterozoa</taxon>
        <taxon>Asteroidea</taxon>
        <taxon>Valvatacea</taxon>
        <taxon>Valvatida</taxon>
        <taxon>Acanthasteridae</taxon>
        <taxon>Acanthaster</taxon>
    </lineage>
</organism>
<feature type="domain" description="Nucleotide-diphospho-sugar transferase" evidence="3">
    <location>
        <begin position="164"/>
        <end position="365"/>
    </location>
</feature>
<dbReference type="InterPro" id="IPR029044">
    <property type="entry name" value="Nucleotide-diphossugar_trans"/>
</dbReference>
<keyword evidence="2" id="KW-0472">Membrane</keyword>
<dbReference type="SUPFAM" id="SSF53448">
    <property type="entry name" value="Nucleotide-diphospho-sugar transferases"/>
    <property type="match status" value="1"/>
</dbReference>
<dbReference type="PANTHER" id="PTHR47032">
    <property type="entry name" value="UDP-D-XYLOSE:L-FUCOSE ALPHA-1,3-D-XYLOSYLTRANSFERASE-RELATED"/>
    <property type="match status" value="1"/>
</dbReference>
<dbReference type="Pfam" id="PF03407">
    <property type="entry name" value="Nucleotid_trans"/>
    <property type="match status" value="1"/>
</dbReference>
<keyword evidence="4" id="KW-1185">Reference proteome</keyword>
<dbReference type="InterPro" id="IPR005069">
    <property type="entry name" value="Nucl-diP-sugar_transferase"/>
</dbReference>
<dbReference type="RefSeq" id="XP_022093168.1">
    <property type="nucleotide sequence ID" value="XM_022237476.1"/>
</dbReference>
<comment type="similarity">
    <text evidence="1">Belongs to the glycosyltransferase 77 family.</text>
</comment>
<protein>
    <submittedName>
        <fullName evidence="5">UDP-D-xylose:L-fucose alpha-1,3-D-xylosyltransferase MGP4-like</fullName>
    </submittedName>
</protein>
<reference evidence="5" key="1">
    <citation type="submission" date="2025-08" db="UniProtKB">
        <authorList>
            <consortium name="RefSeq"/>
        </authorList>
    </citation>
    <scope>IDENTIFICATION</scope>
</reference>
<dbReference type="Gene3D" id="3.90.550.10">
    <property type="entry name" value="Spore Coat Polysaccharide Biosynthesis Protein SpsA, Chain A"/>
    <property type="match status" value="1"/>
</dbReference>